<dbReference type="EMBL" id="CP039126">
    <property type="protein sequence ID" value="QMW77624.1"/>
    <property type="molecule type" value="Genomic_DNA"/>
</dbReference>
<dbReference type="GO" id="GO:0003677">
    <property type="term" value="F:DNA binding"/>
    <property type="evidence" value="ECO:0007669"/>
    <property type="project" value="UniProtKB-KW"/>
</dbReference>
<organism evidence="1 2">
    <name type="scientific">Blautia producta</name>
    <dbReference type="NCBI Taxonomy" id="33035"/>
    <lineage>
        <taxon>Bacteria</taxon>
        <taxon>Bacillati</taxon>
        <taxon>Bacillota</taxon>
        <taxon>Clostridia</taxon>
        <taxon>Lachnospirales</taxon>
        <taxon>Lachnospiraceae</taxon>
        <taxon>Blautia</taxon>
    </lineage>
</organism>
<protein>
    <submittedName>
        <fullName evidence="1">DNA-binding protein</fullName>
    </submittedName>
</protein>
<name>A0A7G5MSN1_9FIRM</name>
<dbReference type="InterPro" id="IPR010982">
    <property type="entry name" value="Lambda_DNA-bd_dom_sf"/>
</dbReference>
<sequence>MKFGITNYKEVKTLYIHLLELMKAEKITFAQMGELLECRYQTVSDIVNGVTKKGFYFDDACKIHKVFFPKYDMEYLFKRQ</sequence>
<evidence type="ECO:0000313" key="1">
    <source>
        <dbReference type="EMBL" id="QMW77624.1"/>
    </source>
</evidence>
<dbReference type="SUPFAM" id="SSF47413">
    <property type="entry name" value="lambda repressor-like DNA-binding domains"/>
    <property type="match status" value="1"/>
</dbReference>
<keyword evidence="1" id="KW-0238">DNA-binding</keyword>
<gene>
    <name evidence="1" type="ORF">E5259_08485</name>
</gene>
<dbReference type="AlphaFoldDB" id="A0A7G5MSN1"/>
<proteinExistence type="predicted"/>
<accession>A0A7G5MSN1</accession>
<evidence type="ECO:0000313" key="2">
    <source>
        <dbReference type="Proteomes" id="UP000515789"/>
    </source>
</evidence>
<reference evidence="1 2" key="1">
    <citation type="submission" date="2019-04" db="EMBL/GenBank/DDBJ databases">
        <authorList>
            <person name="Schori C."/>
            <person name="Ahrens C."/>
        </authorList>
    </citation>
    <scope>NUCLEOTIDE SEQUENCE [LARGE SCALE GENOMIC DNA]</scope>
    <source>
        <strain evidence="1 2">DSM 2950</strain>
    </source>
</reference>
<dbReference type="Proteomes" id="UP000515789">
    <property type="component" value="Chromosome"/>
</dbReference>